<evidence type="ECO:0000256" key="2">
    <source>
        <dbReference type="ARBA" id="ARBA00023015"/>
    </source>
</evidence>
<proteinExistence type="predicted"/>
<dbReference type="Pfam" id="PF07716">
    <property type="entry name" value="bZIP_2"/>
    <property type="match status" value="1"/>
</dbReference>
<accession>A0A068RJ85</accession>
<feature type="compositionally biased region" description="Low complexity" evidence="7">
    <location>
        <begin position="84"/>
        <end position="95"/>
    </location>
</feature>
<dbReference type="GO" id="GO:0000977">
    <property type="term" value="F:RNA polymerase II transcription regulatory region sequence-specific DNA binding"/>
    <property type="evidence" value="ECO:0007669"/>
    <property type="project" value="TreeGrafter"/>
</dbReference>
<feature type="region of interest" description="Disordered" evidence="7">
    <location>
        <begin position="169"/>
        <end position="234"/>
    </location>
</feature>
<feature type="coiled-coil region" evidence="6">
    <location>
        <begin position="244"/>
        <end position="278"/>
    </location>
</feature>
<evidence type="ECO:0000256" key="1">
    <source>
        <dbReference type="ARBA" id="ARBA00004123"/>
    </source>
</evidence>
<comment type="caution">
    <text evidence="9">The sequence shown here is derived from an EMBL/GenBank/DDBJ whole genome shotgun (WGS) entry which is preliminary data.</text>
</comment>
<dbReference type="PANTHER" id="PTHR13044">
    <property type="entry name" value="ACTIVATING TRANSCRIPTION FACTOR ATF 4/5"/>
    <property type="match status" value="1"/>
</dbReference>
<dbReference type="SUPFAM" id="SSF57959">
    <property type="entry name" value="Leucine zipper domain"/>
    <property type="match status" value="1"/>
</dbReference>
<evidence type="ECO:0000313" key="9">
    <source>
        <dbReference type="EMBL" id="CDH49795.1"/>
    </source>
</evidence>
<sequence>MSSLESLLFGNAVDNEKSEREAAEELDLWSNAQFTFDIKPETTSACQDETKSQQQQQSRSLDDVLDAATYEKLVNYLDYELPLQQQQQQQQHQQQPETFDNQQPSSSSSSNNAIAPPPVYQPTTTTTTINNNNANTTTTTPRRPLLLPKPAPLDPLQFAASFIQQPSLPQHLSIAPPPPPPSTPIMTPTSSSSGRKKTTGTKRTASAAIESEKKTEEQIAAEEDKRRRNTAASARFRIKKKQREQAMEQTVREMKAKSDQLQERVVELEQEVKWLRGLLLEK</sequence>
<feature type="domain" description="BZIP" evidence="8">
    <location>
        <begin position="223"/>
        <end position="282"/>
    </location>
</feature>
<feature type="compositionally biased region" description="Low complexity" evidence="7">
    <location>
        <begin position="184"/>
        <end position="193"/>
    </location>
</feature>
<dbReference type="PROSITE" id="PS50217">
    <property type="entry name" value="BZIP"/>
    <property type="match status" value="1"/>
</dbReference>
<evidence type="ECO:0000259" key="8">
    <source>
        <dbReference type="PROSITE" id="PS50217"/>
    </source>
</evidence>
<evidence type="ECO:0000256" key="6">
    <source>
        <dbReference type="SAM" id="Coils"/>
    </source>
</evidence>
<dbReference type="EMBL" id="CBTN010000004">
    <property type="protein sequence ID" value="CDH49795.1"/>
    <property type="molecule type" value="Genomic_DNA"/>
</dbReference>
<dbReference type="InterPro" id="IPR004827">
    <property type="entry name" value="bZIP"/>
</dbReference>
<keyword evidence="4" id="KW-0804">Transcription</keyword>
<evidence type="ECO:0000313" key="10">
    <source>
        <dbReference type="Proteomes" id="UP000027586"/>
    </source>
</evidence>
<dbReference type="OrthoDB" id="1939598at2759"/>
<feature type="region of interest" description="Disordered" evidence="7">
    <location>
        <begin position="1"/>
        <end position="26"/>
    </location>
</feature>
<dbReference type="GO" id="GO:0005634">
    <property type="term" value="C:nucleus"/>
    <property type="evidence" value="ECO:0007669"/>
    <property type="project" value="UniProtKB-SubCell"/>
</dbReference>
<feature type="compositionally biased region" description="Basic and acidic residues" evidence="7">
    <location>
        <begin position="14"/>
        <end position="23"/>
    </location>
</feature>
<organism evidence="9 10">
    <name type="scientific">Lichtheimia corymbifera JMRC:FSU:9682</name>
    <dbReference type="NCBI Taxonomy" id="1263082"/>
    <lineage>
        <taxon>Eukaryota</taxon>
        <taxon>Fungi</taxon>
        <taxon>Fungi incertae sedis</taxon>
        <taxon>Mucoromycota</taxon>
        <taxon>Mucoromycotina</taxon>
        <taxon>Mucoromycetes</taxon>
        <taxon>Mucorales</taxon>
        <taxon>Lichtheimiaceae</taxon>
        <taxon>Lichtheimia</taxon>
    </lineage>
</organism>
<dbReference type="AlphaFoldDB" id="A0A068RJ85"/>
<name>A0A068RJ85_9FUNG</name>
<dbReference type="GO" id="GO:0001228">
    <property type="term" value="F:DNA-binding transcription activator activity, RNA polymerase II-specific"/>
    <property type="evidence" value="ECO:0007669"/>
    <property type="project" value="TreeGrafter"/>
</dbReference>
<keyword evidence="2" id="KW-0805">Transcription regulation</keyword>
<dbReference type="PROSITE" id="PS00036">
    <property type="entry name" value="BZIP_BASIC"/>
    <property type="match status" value="1"/>
</dbReference>
<dbReference type="SMART" id="SM00338">
    <property type="entry name" value="BRLZ"/>
    <property type="match status" value="1"/>
</dbReference>
<feature type="compositionally biased region" description="Basic and acidic residues" evidence="7">
    <location>
        <begin position="210"/>
        <end position="226"/>
    </location>
</feature>
<dbReference type="Proteomes" id="UP000027586">
    <property type="component" value="Unassembled WGS sequence"/>
</dbReference>
<dbReference type="VEuPathDB" id="FungiDB:LCOR_01527.1"/>
<dbReference type="CDD" id="cd14705">
    <property type="entry name" value="bZIP_Zip1"/>
    <property type="match status" value="1"/>
</dbReference>
<evidence type="ECO:0000256" key="3">
    <source>
        <dbReference type="ARBA" id="ARBA00023125"/>
    </source>
</evidence>
<dbReference type="PANTHER" id="PTHR13044:SF14">
    <property type="entry name" value="CRYPTOCEPHAL, ISOFORM A"/>
    <property type="match status" value="1"/>
</dbReference>
<evidence type="ECO:0000256" key="5">
    <source>
        <dbReference type="ARBA" id="ARBA00023242"/>
    </source>
</evidence>
<evidence type="ECO:0000256" key="4">
    <source>
        <dbReference type="ARBA" id="ARBA00023163"/>
    </source>
</evidence>
<dbReference type="Gene3D" id="1.20.5.170">
    <property type="match status" value="1"/>
</dbReference>
<dbReference type="STRING" id="1263082.A0A068RJ85"/>
<dbReference type="InterPro" id="IPR046347">
    <property type="entry name" value="bZIP_sf"/>
</dbReference>
<feature type="region of interest" description="Disordered" evidence="7">
    <location>
        <begin position="40"/>
        <end position="61"/>
    </location>
</feature>
<keyword evidence="10" id="KW-1185">Reference proteome</keyword>
<evidence type="ECO:0000256" key="7">
    <source>
        <dbReference type="SAM" id="MobiDB-lite"/>
    </source>
</evidence>
<protein>
    <recommendedName>
        <fullName evidence="8">BZIP domain-containing protein</fullName>
    </recommendedName>
</protein>
<feature type="compositionally biased region" description="Low complexity" evidence="7">
    <location>
        <begin position="123"/>
        <end position="146"/>
    </location>
</feature>
<reference evidence="9" key="1">
    <citation type="submission" date="2013-08" db="EMBL/GenBank/DDBJ databases">
        <title>Gene expansion shapes genome architecture in the human pathogen Lichtheimia corymbifera: an evolutionary genomics analysis in the ancient terrestrial Mucorales (Mucoromycotina).</title>
        <authorList>
            <person name="Schwartze V.U."/>
            <person name="Winter S."/>
            <person name="Shelest E."/>
            <person name="Marcet-Houben M."/>
            <person name="Horn F."/>
            <person name="Wehner S."/>
            <person name="Hoffmann K."/>
            <person name="Riege K."/>
            <person name="Sammeth M."/>
            <person name="Nowrousian M."/>
            <person name="Valiante V."/>
            <person name="Linde J."/>
            <person name="Jacobsen I.D."/>
            <person name="Marz M."/>
            <person name="Brakhage A.A."/>
            <person name="Gabaldon T."/>
            <person name="Bocker S."/>
            <person name="Voigt K."/>
        </authorList>
    </citation>
    <scope>NUCLEOTIDE SEQUENCE [LARGE SCALE GENOMIC DNA]</scope>
    <source>
        <strain evidence="9">FSU 9682</strain>
    </source>
</reference>
<keyword evidence="5" id="KW-0539">Nucleus</keyword>
<comment type="subcellular location">
    <subcellularLocation>
        <location evidence="1">Nucleus</location>
    </subcellularLocation>
</comment>
<gene>
    <name evidence="9" type="ORF">LCOR_01527.1</name>
</gene>
<feature type="region of interest" description="Disordered" evidence="7">
    <location>
        <begin position="84"/>
        <end position="153"/>
    </location>
</feature>
<keyword evidence="3" id="KW-0238">DNA-binding</keyword>
<keyword evidence="6" id="KW-0175">Coiled coil</keyword>